<evidence type="ECO:0000256" key="6">
    <source>
        <dbReference type="SAM" id="Phobius"/>
    </source>
</evidence>
<evidence type="ECO:0000256" key="4">
    <source>
        <dbReference type="ARBA" id="ARBA00022989"/>
    </source>
</evidence>
<keyword evidence="10" id="KW-1185">Reference proteome</keyword>
<dbReference type="InterPro" id="IPR018649">
    <property type="entry name" value="SHOCT"/>
</dbReference>
<evidence type="ECO:0000256" key="3">
    <source>
        <dbReference type="ARBA" id="ARBA00022692"/>
    </source>
</evidence>
<keyword evidence="4 6" id="KW-1133">Transmembrane helix</keyword>
<feature type="domain" description="Cardiolipin synthase N-terminal" evidence="8">
    <location>
        <begin position="23"/>
        <end position="63"/>
    </location>
</feature>
<dbReference type="RefSeq" id="WP_130505913.1">
    <property type="nucleotide sequence ID" value="NZ_SHLC01000001.1"/>
</dbReference>
<evidence type="ECO:0000259" key="7">
    <source>
        <dbReference type="Pfam" id="PF09851"/>
    </source>
</evidence>
<dbReference type="Pfam" id="PF13396">
    <property type="entry name" value="PLDc_N"/>
    <property type="match status" value="1"/>
</dbReference>
<comment type="caution">
    <text evidence="9">The sequence shown here is derived from an EMBL/GenBank/DDBJ whole genome shotgun (WGS) entry which is preliminary data.</text>
</comment>
<evidence type="ECO:0000313" key="10">
    <source>
        <dbReference type="Proteomes" id="UP000291483"/>
    </source>
</evidence>
<dbReference type="AlphaFoldDB" id="A0A4Q8AM65"/>
<feature type="transmembrane region" description="Helical" evidence="6">
    <location>
        <begin position="7"/>
        <end position="31"/>
    </location>
</feature>
<dbReference type="Pfam" id="PF09851">
    <property type="entry name" value="SHOCT"/>
    <property type="match status" value="1"/>
</dbReference>
<keyword evidence="3 6" id="KW-0812">Transmembrane</keyword>
<dbReference type="GO" id="GO:0005886">
    <property type="term" value="C:plasma membrane"/>
    <property type="evidence" value="ECO:0007669"/>
    <property type="project" value="UniProtKB-SubCell"/>
</dbReference>
<comment type="subcellular location">
    <subcellularLocation>
        <location evidence="1">Cell membrane</location>
        <topology evidence="1">Multi-pass membrane protein</topology>
    </subcellularLocation>
</comment>
<dbReference type="EMBL" id="SHLC01000001">
    <property type="protein sequence ID" value="RZU65578.1"/>
    <property type="molecule type" value="Genomic_DNA"/>
</dbReference>
<evidence type="ECO:0000313" key="9">
    <source>
        <dbReference type="EMBL" id="RZU65578.1"/>
    </source>
</evidence>
<dbReference type="InterPro" id="IPR027379">
    <property type="entry name" value="CLS_N"/>
</dbReference>
<keyword evidence="2" id="KW-1003">Cell membrane</keyword>
<accession>A0A4Q8AM65</accession>
<gene>
    <name evidence="9" type="ORF">EV379_1912</name>
</gene>
<dbReference type="OrthoDB" id="7596142at2"/>
<proteinExistence type="predicted"/>
<keyword evidence="5 6" id="KW-0472">Membrane</keyword>
<evidence type="ECO:0000256" key="2">
    <source>
        <dbReference type="ARBA" id="ARBA00022475"/>
    </source>
</evidence>
<reference evidence="9 10" key="1">
    <citation type="submission" date="2019-02" db="EMBL/GenBank/DDBJ databases">
        <title>Sequencing the genomes of 1000 actinobacteria strains.</title>
        <authorList>
            <person name="Klenk H.-P."/>
        </authorList>
    </citation>
    <scope>NUCLEOTIDE SEQUENCE [LARGE SCALE GENOMIC DNA]</scope>
    <source>
        <strain evidence="9 10">DSM 18319</strain>
    </source>
</reference>
<evidence type="ECO:0000256" key="5">
    <source>
        <dbReference type="ARBA" id="ARBA00023136"/>
    </source>
</evidence>
<name>A0A4Q8AM65_9MICO</name>
<evidence type="ECO:0000256" key="1">
    <source>
        <dbReference type="ARBA" id="ARBA00004651"/>
    </source>
</evidence>
<feature type="transmembrane region" description="Helical" evidence="6">
    <location>
        <begin position="43"/>
        <end position="62"/>
    </location>
</feature>
<organism evidence="9 10">
    <name type="scientific">Microterricola gilva</name>
    <dbReference type="NCBI Taxonomy" id="393267"/>
    <lineage>
        <taxon>Bacteria</taxon>
        <taxon>Bacillati</taxon>
        <taxon>Actinomycetota</taxon>
        <taxon>Actinomycetes</taxon>
        <taxon>Micrococcales</taxon>
        <taxon>Microbacteriaceae</taxon>
        <taxon>Microterricola</taxon>
    </lineage>
</organism>
<sequence>MTFWDYLLWLFWVYITIACIWIFITVIVDVFRDHTLNGWMKALWVLFLVFVPFLGTFIYLIARGRQMSERRMDEYRQARFQNDEYIRDVAGSSSSPAAEIEKAKQLLDSGALSPAEFEALKAKALAKA</sequence>
<evidence type="ECO:0000259" key="8">
    <source>
        <dbReference type="Pfam" id="PF13396"/>
    </source>
</evidence>
<dbReference type="Proteomes" id="UP000291483">
    <property type="component" value="Unassembled WGS sequence"/>
</dbReference>
<protein>
    <submittedName>
        <fullName evidence="9">Phospholipase D-like protein</fullName>
    </submittedName>
</protein>
<feature type="domain" description="SHOCT" evidence="7">
    <location>
        <begin position="98"/>
        <end position="125"/>
    </location>
</feature>